<gene>
    <name evidence="2" type="ORF">EYS09_32235</name>
</gene>
<evidence type="ECO:0000313" key="2">
    <source>
        <dbReference type="EMBL" id="TBO55624.1"/>
    </source>
</evidence>
<comment type="caution">
    <text evidence="2">The sequence shown here is derived from an EMBL/GenBank/DDBJ whole genome shotgun (WGS) entry which is preliminary data.</text>
</comment>
<sequence length="135" mass="14204">MRIGLFGKADRPAAAGAARGGCDRLARGLTDRKPQSGFARRALTGAALPGPPAKRFFGTPFPVTAYGPRPRGHHLTRAAPHPGTPTPARPGTPERRARPAAAPWSRALFTAALRTVARFTAAVRAAVLRSVVPRT</sequence>
<keyword evidence="3" id="KW-1185">Reference proteome</keyword>
<protein>
    <submittedName>
        <fullName evidence="2">Uncharacterized protein</fullName>
    </submittedName>
</protein>
<feature type="region of interest" description="Disordered" evidence="1">
    <location>
        <begin position="1"/>
        <end position="20"/>
    </location>
</feature>
<feature type="region of interest" description="Disordered" evidence="1">
    <location>
        <begin position="45"/>
        <end position="102"/>
    </location>
</feature>
<name>A0A4Q9HLK2_STRKA</name>
<evidence type="ECO:0000313" key="3">
    <source>
        <dbReference type="Proteomes" id="UP000292452"/>
    </source>
</evidence>
<proteinExistence type="predicted"/>
<evidence type="ECO:0000256" key="1">
    <source>
        <dbReference type="SAM" id="MobiDB-lite"/>
    </source>
</evidence>
<organism evidence="2 3">
    <name type="scientific">Streptomyces kasugaensis</name>
    <dbReference type="NCBI Taxonomy" id="1946"/>
    <lineage>
        <taxon>Bacteria</taxon>
        <taxon>Bacillati</taxon>
        <taxon>Actinomycetota</taxon>
        <taxon>Actinomycetes</taxon>
        <taxon>Kitasatosporales</taxon>
        <taxon>Streptomycetaceae</taxon>
        <taxon>Streptomyces</taxon>
    </lineage>
</organism>
<dbReference type="AlphaFoldDB" id="A0A4Q9HLK2"/>
<accession>A0A4Q9HLK2</accession>
<feature type="non-terminal residue" evidence="2">
    <location>
        <position position="135"/>
    </location>
</feature>
<reference evidence="2 3" key="1">
    <citation type="submission" date="2019-02" db="EMBL/GenBank/DDBJ databases">
        <title>Draft Genome Sequence of Streptomyces sp. AM-2504, identified by 16S rRNA comparative analysis as a Streptomyces Kasugaensis strain.</title>
        <authorList>
            <person name="Napolioni V."/>
            <person name="Giuliodori A.M."/>
            <person name="Spurio R."/>
            <person name="Fabbretti A."/>
        </authorList>
    </citation>
    <scope>NUCLEOTIDE SEQUENCE [LARGE SCALE GENOMIC DNA]</scope>
    <source>
        <strain evidence="2 3">AM-2504</strain>
    </source>
</reference>
<dbReference type="EMBL" id="SIXH01000471">
    <property type="protein sequence ID" value="TBO55624.1"/>
    <property type="molecule type" value="Genomic_DNA"/>
</dbReference>
<dbReference type="Proteomes" id="UP000292452">
    <property type="component" value="Unassembled WGS sequence"/>
</dbReference>